<evidence type="ECO:0000313" key="3">
    <source>
        <dbReference type="Proteomes" id="UP001461498"/>
    </source>
</evidence>
<feature type="signal peptide" evidence="1">
    <location>
        <begin position="1"/>
        <end position="17"/>
    </location>
</feature>
<dbReference type="EMBL" id="JAPXFL010000009">
    <property type="protein sequence ID" value="KAK9501474.1"/>
    <property type="molecule type" value="Genomic_DNA"/>
</dbReference>
<dbReference type="Proteomes" id="UP001461498">
    <property type="component" value="Unassembled WGS sequence"/>
</dbReference>
<evidence type="ECO:0000256" key="1">
    <source>
        <dbReference type="SAM" id="SignalP"/>
    </source>
</evidence>
<keyword evidence="3" id="KW-1185">Reference proteome</keyword>
<protein>
    <submittedName>
        <fullName evidence="2">Uncharacterized protein</fullName>
    </submittedName>
</protein>
<accession>A0AAW1CYX5</accession>
<comment type="caution">
    <text evidence="2">The sequence shown here is derived from an EMBL/GenBank/DDBJ whole genome shotgun (WGS) entry which is preliminary data.</text>
</comment>
<sequence>MNIPSVFLSVILSVTSAQYWHHGIQDTPEVAAAKADHFAAVEKARLSKATEHLTGLYKKPVKKYRSNEHYIETNPDYELLYRQEAGADQAKHLGLLARSSVSSFQQHNRRYDSDYQSKDRIDLLSRSKRLADHQGFGQEFAAFNYFQHPGVQFGIHDAFNKYHGPIALPPGYDKNGAPLPVLDTPEVAEEKAKHLALVAKKRAWYDEHSAFGGDSHLLGGNDDFIGSQHGALSSFHDGGFSSGVGFHAGFKPSLNHFGGGEFSGPLAFSGGFDKHAGQFSVVDTHEGDGGKPHQFAAFAKIAADHQLGRGQKFSEHF</sequence>
<keyword evidence="1" id="KW-0732">Signal</keyword>
<evidence type="ECO:0000313" key="2">
    <source>
        <dbReference type="EMBL" id="KAK9501474.1"/>
    </source>
</evidence>
<name>A0AAW1CYX5_9HEMI</name>
<gene>
    <name evidence="2" type="ORF">O3M35_012189</name>
</gene>
<reference evidence="2 3" key="1">
    <citation type="submission" date="2022-12" db="EMBL/GenBank/DDBJ databases">
        <title>Chromosome-level genome assembly of true bugs.</title>
        <authorList>
            <person name="Ma L."/>
            <person name="Li H."/>
        </authorList>
    </citation>
    <scope>NUCLEOTIDE SEQUENCE [LARGE SCALE GENOMIC DNA]</scope>
    <source>
        <strain evidence="2">Lab_2022b</strain>
    </source>
</reference>
<feature type="chain" id="PRO_5043665354" evidence="1">
    <location>
        <begin position="18"/>
        <end position="317"/>
    </location>
</feature>
<dbReference type="AlphaFoldDB" id="A0AAW1CYX5"/>
<organism evidence="2 3">
    <name type="scientific">Rhynocoris fuscipes</name>
    <dbReference type="NCBI Taxonomy" id="488301"/>
    <lineage>
        <taxon>Eukaryota</taxon>
        <taxon>Metazoa</taxon>
        <taxon>Ecdysozoa</taxon>
        <taxon>Arthropoda</taxon>
        <taxon>Hexapoda</taxon>
        <taxon>Insecta</taxon>
        <taxon>Pterygota</taxon>
        <taxon>Neoptera</taxon>
        <taxon>Paraneoptera</taxon>
        <taxon>Hemiptera</taxon>
        <taxon>Heteroptera</taxon>
        <taxon>Panheteroptera</taxon>
        <taxon>Cimicomorpha</taxon>
        <taxon>Reduviidae</taxon>
        <taxon>Harpactorinae</taxon>
        <taxon>Harpactorini</taxon>
        <taxon>Rhynocoris</taxon>
    </lineage>
</organism>
<proteinExistence type="predicted"/>